<evidence type="ECO:0000256" key="2">
    <source>
        <dbReference type="ARBA" id="ARBA00022801"/>
    </source>
</evidence>
<keyword evidence="5" id="KW-0732">Signal</keyword>
<dbReference type="AlphaFoldDB" id="A0A5C7GQY5"/>
<dbReference type="FunFam" id="3.20.20.80:FF:000020">
    <property type="entry name" value="Beta-glucosidase 12"/>
    <property type="match status" value="1"/>
</dbReference>
<keyword evidence="2" id="KW-0378">Hydrolase</keyword>
<keyword evidence="7" id="KW-1185">Reference proteome</keyword>
<dbReference type="PANTHER" id="PTHR10353:SF213">
    <property type="entry name" value="BETA-GLUCOSIDASE 45-RELATED"/>
    <property type="match status" value="1"/>
</dbReference>
<dbReference type="InterPro" id="IPR001360">
    <property type="entry name" value="Glyco_hydro_1"/>
</dbReference>
<comment type="caution">
    <text evidence="6">The sequence shown here is derived from an EMBL/GenBank/DDBJ whole genome shotgun (WGS) entry which is preliminary data.</text>
</comment>
<feature type="signal peptide" evidence="5">
    <location>
        <begin position="1"/>
        <end position="27"/>
    </location>
</feature>
<evidence type="ECO:0000256" key="5">
    <source>
        <dbReference type="SAM" id="SignalP"/>
    </source>
</evidence>
<reference evidence="7" key="1">
    <citation type="journal article" date="2019" name="Gigascience">
        <title>De novo genome assembly of the endangered Acer yangbiense, a plant species with extremely small populations endemic to Yunnan Province, China.</title>
        <authorList>
            <person name="Yang J."/>
            <person name="Wariss H.M."/>
            <person name="Tao L."/>
            <person name="Zhang R."/>
            <person name="Yun Q."/>
            <person name="Hollingsworth P."/>
            <person name="Dao Z."/>
            <person name="Luo G."/>
            <person name="Guo H."/>
            <person name="Ma Y."/>
            <person name="Sun W."/>
        </authorList>
    </citation>
    <scope>NUCLEOTIDE SEQUENCE [LARGE SCALE GENOMIC DNA]</scope>
    <source>
        <strain evidence="7">cv. Malutang</strain>
    </source>
</reference>
<organism evidence="6 7">
    <name type="scientific">Acer yangbiense</name>
    <dbReference type="NCBI Taxonomy" id="1000413"/>
    <lineage>
        <taxon>Eukaryota</taxon>
        <taxon>Viridiplantae</taxon>
        <taxon>Streptophyta</taxon>
        <taxon>Embryophyta</taxon>
        <taxon>Tracheophyta</taxon>
        <taxon>Spermatophyta</taxon>
        <taxon>Magnoliopsida</taxon>
        <taxon>eudicotyledons</taxon>
        <taxon>Gunneridae</taxon>
        <taxon>Pentapetalae</taxon>
        <taxon>rosids</taxon>
        <taxon>malvids</taxon>
        <taxon>Sapindales</taxon>
        <taxon>Sapindaceae</taxon>
        <taxon>Hippocastanoideae</taxon>
        <taxon>Acereae</taxon>
        <taxon>Acer</taxon>
    </lineage>
</organism>
<dbReference type="OrthoDB" id="65569at2759"/>
<dbReference type="GO" id="GO:0047782">
    <property type="term" value="F:coniferin beta-glucosidase activity"/>
    <property type="evidence" value="ECO:0007669"/>
    <property type="project" value="UniProtKB-ARBA"/>
</dbReference>
<name>A0A5C7GQY5_9ROSI</name>
<evidence type="ECO:0000256" key="1">
    <source>
        <dbReference type="ARBA" id="ARBA00010838"/>
    </source>
</evidence>
<protein>
    <recommendedName>
        <fullName evidence="8">Beta-glucosidase</fullName>
    </recommendedName>
</protein>
<keyword evidence="3" id="KW-0326">Glycosidase</keyword>
<evidence type="ECO:0000256" key="4">
    <source>
        <dbReference type="RuleBase" id="RU003690"/>
    </source>
</evidence>
<dbReference type="PRINTS" id="PR00131">
    <property type="entry name" value="GLHYDRLASE1"/>
</dbReference>
<dbReference type="EMBL" id="VAHF01000013">
    <property type="protein sequence ID" value="TXG47078.1"/>
    <property type="molecule type" value="Genomic_DNA"/>
</dbReference>
<dbReference type="PANTHER" id="PTHR10353">
    <property type="entry name" value="GLYCOSYL HYDROLASE"/>
    <property type="match status" value="1"/>
</dbReference>
<evidence type="ECO:0000313" key="6">
    <source>
        <dbReference type="EMBL" id="TXG47078.1"/>
    </source>
</evidence>
<comment type="similarity">
    <text evidence="1 4">Belongs to the glycosyl hydrolase 1 family.</text>
</comment>
<gene>
    <name evidence="6" type="ORF">EZV62_026372</name>
</gene>
<dbReference type="PROSITE" id="PS00653">
    <property type="entry name" value="GLYCOSYL_HYDROL_F1_2"/>
    <property type="match status" value="1"/>
</dbReference>
<proteinExistence type="inferred from homology"/>
<dbReference type="InterPro" id="IPR017853">
    <property type="entry name" value="GH"/>
</dbReference>
<sequence length="514" mass="58806">MEFSKVYRALFLSEMLLLLSPFFLSSCHPKTLKQSLDLSPILPSNFLFGTASSSYQFEGAYLSEGKGLSNWDVFSHKPGKIIDGSNGDVAVDHYHRYLEDISLMESLGVNSYRFSISWSRILPKGRFGDVNIAGINYYSKLIDALLLRGILPFVTLTHFDSPQEIEDRYGAWLDPKSQEDFGYYADICFKYFGDRVKYWITFNEPNFQASLGYRTGQHPPSRCSGQFGNCSKGDSEKEPFVVAHNIILSHATAVHIYRTKYQKDQGGSIGIVLHAMWFEPVSNSTADKLAVERAQSFLMNWFLDPIIYGKYPEEMKRILGSTLPEFSSNDMEKLKKGLDFIGINHYTSYYIQDCIYSMCGPGRGVTKTEGFCQQSSIGESTELDWQNVYPHGMEKIVNYVKERYNNIPMFITENGYGEISAPNSTTEALLHDVKRVEYMADYLEALLRAVRDGADVRGYFAWSLLDNFEWVFGYTVRFGLHHVDHATLRRTPKLSAIWYKQFIVQHRVVKSETQ</sequence>
<evidence type="ECO:0000313" key="7">
    <source>
        <dbReference type="Proteomes" id="UP000323000"/>
    </source>
</evidence>
<dbReference type="GO" id="GO:0005975">
    <property type="term" value="P:carbohydrate metabolic process"/>
    <property type="evidence" value="ECO:0007669"/>
    <property type="project" value="InterPro"/>
</dbReference>
<dbReference type="SUPFAM" id="SSF51445">
    <property type="entry name" value="(Trans)glycosidases"/>
    <property type="match status" value="1"/>
</dbReference>
<feature type="chain" id="PRO_5023138611" description="Beta-glucosidase" evidence="5">
    <location>
        <begin position="28"/>
        <end position="514"/>
    </location>
</feature>
<dbReference type="InterPro" id="IPR033132">
    <property type="entry name" value="GH_1_N_CS"/>
</dbReference>
<dbReference type="Gene3D" id="3.20.20.80">
    <property type="entry name" value="Glycosidases"/>
    <property type="match status" value="1"/>
</dbReference>
<dbReference type="PROSITE" id="PS51257">
    <property type="entry name" value="PROKAR_LIPOPROTEIN"/>
    <property type="match status" value="1"/>
</dbReference>
<evidence type="ECO:0008006" key="8">
    <source>
        <dbReference type="Google" id="ProtNLM"/>
    </source>
</evidence>
<evidence type="ECO:0000256" key="3">
    <source>
        <dbReference type="ARBA" id="ARBA00023295"/>
    </source>
</evidence>
<dbReference type="Pfam" id="PF00232">
    <property type="entry name" value="Glyco_hydro_1"/>
    <property type="match status" value="1"/>
</dbReference>
<accession>A0A5C7GQY5</accession>
<dbReference type="Proteomes" id="UP000323000">
    <property type="component" value="Chromosome 13"/>
</dbReference>